<name>A0ABN8EAC2_CHISP</name>
<gene>
    <name evidence="1" type="ORF">CHILSU_LOCUS4330</name>
</gene>
<protein>
    <submittedName>
        <fullName evidence="1">Uncharacterized protein</fullName>
    </submittedName>
</protein>
<evidence type="ECO:0000313" key="2">
    <source>
        <dbReference type="Proteomes" id="UP001153292"/>
    </source>
</evidence>
<accession>A0ABN8EAC2</accession>
<dbReference type="Proteomes" id="UP001153292">
    <property type="component" value="Chromosome 19"/>
</dbReference>
<organism evidence="1 2">
    <name type="scientific">Chilo suppressalis</name>
    <name type="common">Asiatic rice borer moth</name>
    <dbReference type="NCBI Taxonomy" id="168631"/>
    <lineage>
        <taxon>Eukaryota</taxon>
        <taxon>Metazoa</taxon>
        <taxon>Ecdysozoa</taxon>
        <taxon>Arthropoda</taxon>
        <taxon>Hexapoda</taxon>
        <taxon>Insecta</taxon>
        <taxon>Pterygota</taxon>
        <taxon>Neoptera</taxon>
        <taxon>Endopterygota</taxon>
        <taxon>Lepidoptera</taxon>
        <taxon>Glossata</taxon>
        <taxon>Ditrysia</taxon>
        <taxon>Pyraloidea</taxon>
        <taxon>Crambidae</taxon>
        <taxon>Crambinae</taxon>
        <taxon>Chilo</taxon>
    </lineage>
</organism>
<proteinExistence type="predicted"/>
<evidence type="ECO:0000313" key="1">
    <source>
        <dbReference type="EMBL" id="CAH0682054.1"/>
    </source>
</evidence>
<reference evidence="1" key="1">
    <citation type="submission" date="2021-12" db="EMBL/GenBank/DDBJ databases">
        <authorList>
            <person name="King R."/>
        </authorList>
    </citation>
    <scope>NUCLEOTIDE SEQUENCE</scope>
</reference>
<dbReference type="InterPro" id="IPR025663">
    <property type="entry name" value="AKAP_28"/>
</dbReference>
<sequence length="184" mass="21109">MNMPEIVPYEEQAIDTIVSVINRAKELLGERQTLRGLANTRKLLTAGTKVPLTSLHIPLAITTEALIKDAIENKWKLTDTLMYTLNYSGRTQDECSQYFFFEAIFSQPTVAYPIPQATVSVFFRVGDKYLYHVEDRGVPSLVFRIEGHHTDHDIRHIKLTPDWILGALQAKIKFFQRIEEIGLF</sequence>
<keyword evidence="2" id="KW-1185">Reference proteome</keyword>
<dbReference type="Pfam" id="PF14469">
    <property type="entry name" value="AKAP28"/>
    <property type="match status" value="1"/>
</dbReference>
<dbReference type="EMBL" id="OU963912">
    <property type="protein sequence ID" value="CAH0682054.1"/>
    <property type="molecule type" value="Genomic_DNA"/>
</dbReference>